<protein>
    <submittedName>
        <fullName evidence="2">Uncharacterized protein</fullName>
    </submittedName>
</protein>
<evidence type="ECO:0000313" key="3">
    <source>
        <dbReference type="Proteomes" id="UP001472677"/>
    </source>
</evidence>
<comment type="caution">
    <text evidence="2">The sequence shown here is derived from an EMBL/GenBank/DDBJ whole genome shotgun (WGS) entry which is preliminary data.</text>
</comment>
<proteinExistence type="predicted"/>
<feature type="region of interest" description="Disordered" evidence="1">
    <location>
        <begin position="15"/>
        <end position="46"/>
    </location>
</feature>
<name>A0ABR2GAA7_9ROSI</name>
<keyword evidence="3" id="KW-1185">Reference proteome</keyword>
<sequence>MYGQSRKHVNCNVSFSGTDRSTHQINGCPGPGPGPGPGPDPGSGINDRLFIPTFRETFVPQSLPFPLKNRKCPVSAYSYKTVEIISYVFFFKMKEPGSH</sequence>
<evidence type="ECO:0000313" key="2">
    <source>
        <dbReference type="EMBL" id="KAK8597170.1"/>
    </source>
</evidence>
<gene>
    <name evidence="2" type="ORF">V6N12_065646</name>
</gene>
<reference evidence="2 3" key="1">
    <citation type="journal article" date="2024" name="G3 (Bethesda)">
        <title>Genome assembly of Hibiscus sabdariffa L. provides insights into metabolisms of medicinal natural products.</title>
        <authorList>
            <person name="Kim T."/>
        </authorList>
    </citation>
    <scope>NUCLEOTIDE SEQUENCE [LARGE SCALE GENOMIC DNA]</scope>
    <source>
        <strain evidence="2">TK-2024</strain>
        <tissue evidence="2">Old leaves</tissue>
    </source>
</reference>
<feature type="compositionally biased region" description="Polar residues" evidence="1">
    <location>
        <begin position="15"/>
        <end position="25"/>
    </location>
</feature>
<organism evidence="2 3">
    <name type="scientific">Hibiscus sabdariffa</name>
    <name type="common">roselle</name>
    <dbReference type="NCBI Taxonomy" id="183260"/>
    <lineage>
        <taxon>Eukaryota</taxon>
        <taxon>Viridiplantae</taxon>
        <taxon>Streptophyta</taxon>
        <taxon>Embryophyta</taxon>
        <taxon>Tracheophyta</taxon>
        <taxon>Spermatophyta</taxon>
        <taxon>Magnoliopsida</taxon>
        <taxon>eudicotyledons</taxon>
        <taxon>Gunneridae</taxon>
        <taxon>Pentapetalae</taxon>
        <taxon>rosids</taxon>
        <taxon>malvids</taxon>
        <taxon>Malvales</taxon>
        <taxon>Malvaceae</taxon>
        <taxon>Malvoideae</taxon>
        <taxon>Hibiscus</taxon>
    </lineage>
</organism>
<dbReference type="Proteomes" id="UP001472677">
    <property type="component" value="Unassembled WGS sequence"/>
</dbReference>
<accession>A0ABR2GAA7</accession>
<feature type="compositionally biased region" description="Pro residues" evidence="1">
    <location>
        <begin position="30"/>
        <end position="40"/>
    </location>
</feature>
<evidence type="ECO:0000256" key="1">
    <source>
        <dbReference type="SAM" id="MobiDB-lite"/>
    </source>
</evidence>
<dbReference type="EMBL" id="JBBPBM010000002">
    <property type="protein sequence ID" value="KAK8597170.1"/>
    <property type="molecule type" value="Genomic_DNA"/>
</dbReference>